<accession>A0A1C7Z827</accession>
<evidence type="ECO:0000256" key="7">
    <source>
        <dbReference type="ARBA" id="ARBA00022962"/>
    </source>
</evidence>
<evidence type="ECO:0000256" key="1">
    <source>
        <dbReference type="ARBA" id="ARBA00005171"/>
    </source>
</evidence>
<keyword evidence="7" id="KW-0315">Glutamine amidotransferase</keyword>
<keyword evidence="6" id="KW-0067">ATP-binding</keyword>
<evidence type="ECO:0000256" key="4">
    <source>
        <dbReference type="ARBA" id="ARBA00022598"/>
    </source>
</evidence>
<evidence type="ECO:0000313" key="12">
    <source>
        <dbReference type="Proteomes" id="UP000093104"/>
    </source>
</evidence>
<dbReference type="SUPFAM" id="SSF52317">
    <property type="entry name" value="Class I glutamine amidotransferase-like"/>
    <property type="match status" value="1"/>
</dbReference>
<dbReference type="PROSITE" id="PS51273">
    <property type="entry name" value="GATASE_TYPE_1"/>
    <property type="match status" value="1"/>
</dbReference>
<evidence type="ECO:0000256" key="9">
    <source>
        <dbReference type="ARBA" id="ARBA00047781"/>
    </source>
</evidence>
<comment type="pathway">
    <text evidence="1">Pyrimidine metabolism; CTP biosynthesis via de novo pathway; CTP from UDP: step 2/2.</text>
</comment>
<dbReference type="GO" id="GO:0019856">
    <property type="term" value="P:pyrimidine nucleobase biosynthetic process"/>
    <property type="evidence" value="ECO:0007669"/>
    <property type="project" value="TreeGrafter"/>
</dbReference>
<dbReference type="InterPro" id="IPR004468">
    <property type="entry name" value="CTP_synthase"/>
</dbReference>
<evidence type="ECO:0000256" key="3">
    <source>
        <dbReference type="ARBA" id="ARBA00012291"/>
    </source>
</evidence>
<dbReference type="UniPathway" id="UPA00159">
    <property type="reaction ID" value="UER00277"/>
</dbReference>
<dbReference type="InterPro" id="IPR017926">
    <property type="entry name" value="GATASE"/>
</dbReference>
<gene>
    <name evidence="11" type="ORF">AFK24_06045</name>
</gene>
<comment type="caution">
    <text evidence="11">The sequence shown here is derived from an EMBL/GenBank/DDBJ whole genome shotgun (WGS) entry which is preliminary data.</text>
</comment>
<reference evidence="11 12" key="1">
    <citation type="submission" date="2015-07" db="EMBL/GenBank/DDBJ databases">
        <title>Draft genome sequence of a diazotrophic, plant growth-promoting rhizobacterium of the Pseudomonas syringae complex.</title>
        <authorList>
            <person name="Patten C.L."/>
            <person name="Jeong H."/>
        </authorList>
    </citation>
    <scope>NUCLEOTIDE SEQUENCE [LARGE SCALE GENOMIC DNA]</scope>
    <source>
        <strain evidence="11 12">GR12-2</strain>
    </source>
</reference>
<dbReference type="PANTHER" id="PTHR11550">
    <property type="entry name" value="CTP SYNTHASE"/>
    <property type="match status" value="1"/>
</dbReference>
<dbReference type="EMBL" id="LGSI01000020">
    <property type="protein sequence ID" value="OCR26212.1"/>
    <property type="molecule type" value="Genomic_DNA"/>
</dbReference>
<proteinExistence type="inferred from homology"/>
<protein>
    <recommendedName>
        <fullName evidence="3">CTP synthase (glutamine hydrolyzing)</fullName>
        <ecNumber evidence="3">6.3.4.2</ecNumber>
    </recommendedName>
</protein>
<dbReference type="GO" id="GO:0044210">
    <property type="term" value="P:'de novo' CTP biosynthetic process"/>
    <property type="evidence" value="ECO:0007669"/>
    <property type="project" value="UniProtKB-UniPathway"/>
</dbReference>
<keyword evidence="4" id="KW-0436">Ligase</keyword>
<evidence type="ECO:0000259" key="10">
    <source>
        <dbReference type="Pfam" id="PF00117"/>
    </source>
</evidence>
<dbReference type="GO" id="GO:0003883">
    <property type="term" value="F:CTP synthase activity"/>
    <property type="evidence" value="ECO:0007669"/>
    <property type="project" value="UniProtKB-EC"/>
</dbReference>
<name>A0A1C7Z827_PSESX</name>
<dbReference type="PANTHER" id="PTHR11550:SF0">
    <property type="entry name" value="CTP SYNTHASE-RELATED"/>
    <property type="match status" value="1"/>
</dbReference>
<comment type="catalytic activity">
    <reaction evidence="9">
        <text>UTP + L-glutamine + ATP + H2O = CTP + L-glutamate + ADP + phosphate + 2 H(+)</text>
        <dbReference type="Rhea" id="RHEA:26426"/>
        <dbReference type="ChEBI" id="CHEBI:15377"/>
        <dbReference type="ChEBI" id="CHEBI:15378"/>
        <dbReference type="ChEBI" id="CHEBI:29985"/>
        <dbReference type="ChEBI" id="CHEBI:30616"/>
        <dbReference type="ChEBI" id="CHEBI:37563"/>
        <dbReference type="ChEBI" id="CHEBI:43474"/>
        <dbReference type="ChEBI" id="CHEBI:46398"/>
        <dbReference type="ChEBI" id="CHEBI:58359"/>
        <dbReference type="ChEBI" id="CHEBI:456216"/>
        <dbReference type="EC" id="6.3.4.2"/>
    </reaction>
</comment>
<dbReference type="EC" id="6.3.4.2" evidence="3"/>
<evidence type="ECO:0000256" key="6">
    <source>
        <dbReference type="ARBA" id="ARBA00022840"/>
    </source>
</evidence>
<feature type="domain" description="Glutamine amidotransferase" evidence="10">
    <location>
        <begin position="189"/>
        <end position="392"/>
    </location>
</feature>
<evidence type="ECO:0000256" key="2">
    <source>
        <dbReference type="ARBA" id="ARBA00007533"/>
    </source>
</evidence>
<evidence type="ECO:0000256" key="5">
    <source>
        <dbReference type="ARBA" id="ARBA00022741"/>
    </source>
</evidence>
<sequence>MALTLVTHSPCCSALYGALAASVSQVDDAVLMHCTAEFLPEHGADTVQMVAATGTLVPSGLLWYERITGRDVMPASSVDEMIDMALRQDVVVPWHPQFHSEALRTLLLDKANSAGVQVVQLMARSLEDGWELLTAQGQPTRYGVWSRDRFGRWGRLQDHKTAAPGRDRLTVVLVGSHADQTDVYPATLAALGDAADATGIDLQVRFIPAPQLELSHLSAVAGIVLPGGSDMGNVPGQIEAARHGLRSMIPTLGLCLGMQSMTTALAQSCPGLDQANMAEAVPDAPIKSFSPMAGVPGLPTHRLGAHALTFVDPELTQRFADHSTIRCNHRFMLNPALVQPLRDAGLEITATDLSGQIVDAIDWPGHPFYKGMQGHPELGSRSTRAHPLLEDFLLAALAVTGTRHQGQRA</sequence>
<dbReference type="GO" id="GO:0042802">
    <property type="term" value="F:identical protein binding"/>
    <property type="evidence" value="ECO:0007669"/>
    <property type="project" value="TreeGrafter"/>
</dbReference>
<keyword evidence="5" id="KW-0547">Nucleotide-binding</keyword>
<dbReference type="AlphaFoldDB" id="A0A1C7Z827"/>
<dbReference type="RefSeq" id="WP_065832474.1">
    <property type="nucleotide sequence ID" value="NZ_LGSI01000020.1"/>
</dbReference>
<dbReference type="PATRIC" id="fig|317.243.peg.4238"/>
<organism evidence="11 12">
    <name type="scientific">Pseudomonas syringae</name>
    <dbReference type="NCBI Taxonomy" id="317"/>
    <lineage>
        <taxon>Bacteria</taxon>
        <taxon>Pseudomonadati</taxon>
        <taxon>Pseudomonadota</taxon>
        <taxon>Gammaproteobacteria</taxon>
        <taxon>Pseudomonadales</taxon>
        <taxon>Pseudomonadaceae</taxon>
        <taxon>Pseudomonas</taxon>
    </lineage>
</organism>
<comment type="similarity">
    <text evidence="2">Belongs to the CTP synthase family.</text>
</comment>
<dbReference type="Gene3D" id="3.40.50.880">
    <property type="match status" value="1"/>
</dbReference>
<evidence type="ECO:0000256" key="8">
    <source>
        <dbReference type="ARBA" id="ARBA00022975"/>
    </source>
</evidence>
<keyword evidence="8" id="KW-0665">Pyrimidine biosynthesis</keyword>
<dbReference type="Proteomes" id="UP000093104">
    <property type="component" value="Unassembled WGS sequence"/>
</dbReference>
<dbReference type="GO" id="GO:0005524">
    <property type="term" value="F:ATP binding"/>
    <property type="evidence" value="ECO:0007669"/>
    <property type="project" value="UniProtKB-KW"/>
</dbReference>
<evidence type="ECO:0000313" key="11">
    <source>
        <dbReference type="EMBL" id="OCR26212.1"/>
    </source>
</evidence>
<dbReference type="InterPro" id="IPR029062">
    <property type="entry name" value="Class_I_gatase-like"/>
</dbReference>
<dbReference type="Pfam" id="PF00117">
    <property type="entry name" value="GATase"/>
    <property type="match status" value="1"/>
</dbReference>